<organism evidence="1">
    <name type="scientific">marine sediment metagenome</name>
    <dbReference type="NCBI Taxonomy" id="412755"/>
    <lineage>
        <taxon>unclassified sequences</taxon>
        <taxon>metagenomes</taxon>
        <taxon>ecological metagenomes</taxon>
    </lineage>
</organism>
<dbReference type="EMBL" id="LAZR01020477">
    <property type="protein sequence ID" value="KKL88732.1"/>
    <property type="molecule type" value="Genomic_DNA"/>
</dbReference>
<protein>
    <recommendedName>
        <fullName evidence="2">Terminase large subunit gp17-like C-terminal domain-containing protein</fullName>
    </recommendedName>
</protein>
<accession>A0A0F9IN97</accession>
<comment type="caution">
    <text evidence="1">The sequence shown here is derived from an EMBL/GenBank/DDBJ whole genome shotgun (WGS) entry which is preliminary data.</text>
</comment>
<name>A0A0F9IN97_9ZZZZ</name>
<evidence type="ECO:0000313" key="1">
    <source>
        <dbReference type="EMBL" id="KKL88732.1"/>
    </source>
</evidence>
<dbReference type="Gene3D" id="3.30.420.280">
    <property type="match status" value="1"/>
</dbReference>
<sequence length="254" mass="28658">MIDGLSEKITSGRIPVLRLHYSSDPNKRPGTPAGDEWILEASQGYIGGTASPRWRKEMEIDYGALGGTRLFPEWEQWVAQGQIVIAPFQPTGYRLYGSYDHGWRNPAAFHVHGINGDGQIVTLWEFYASNVPVAQTARIILGECVVLGDGRRFDGNPFAGQETFKVADPSIWAQDQPMADNTMKSIAELFRRSGVYFTKGERGGDTMVAEWLHGHYWKDPRNPLLRITTNCPKLIWEIGQQRHKDDPPRVALHR</sequence>
<evidence type="ECO:0008006" key="2">
    <source>
        <dbReference type="Google" id="ProtNLM"/>
    </source>
</evidence>
<dbReference type="AlphaFoldDB" id="A0A0F9IN97"/>
<proteinExistence type="predicted"/>
<feature type="non-terminal residue" evidence="1">
    <location>
        <position position="254"/>
    </location>
</feature>
<reference evidence="1" key="1">
    <citation type="journal article" date="2015" name="Nature">
        <title>Complex archaea that bridge the gap between prokaryotes and eukaryotes.</title>
        <authorList>
            <person name="Spang A."/>
            <person name="Saw J.H."/>
            <person name="Jorgensen S.L."/>
            <person name="Zaremba-Niedzwiedzka K."/>
            <person name="Martijn J."/>
            <person name="Lind A.E."/>
            <person name="van Eijk R."/>
            <person name="Schleper C."/>
            <person name="Guy L."/>
            <person name="Ettema T.J."/>
        </authorList>
    </citation>
    <scope>NUCLEOTIDE SEQUENCE</scope>
</reference>
<gene>
    <name evidence="1" type="ORF">LCGC14_1921710</name>
</gene>